<dbReference type="PANTHER" id="PTHR43780:SF2">
    <property type="entry name" value="1-AMINOCYCLOPROPANE-1-CARBOXYLATE DEAMINASE-RELATED"/>
    <property type="match status" value="1"/>
</dbReference>
<evidence type="ECO:0000313" key="5">
    <source>
        <dbReference type="EMBL" id="MEJ5944099.1"/>
    </source>
</evidence>
<dbReference type="Gene3D" id="3.40.50.1100">
    <property type="match status" value="2"/>
</dbReference>
<evidence type="ECO:0000256" key="1">
    <source>
        <dbReference type="ARBA" id="ARBA00001933"/>
    </source>
</evidence>
<keyword evidence="6" id="KW-1185">Reference proteome</keyword>
<reference evidence="5 6" key="1">
    <citation type="journal article" date="2017" name="Int. J. Syst. Evol. Microbiol.">
        <title>Pseudokineococcus basanitobsidens sp. nov., isolated from volcanic rock.</title>
        <authorList>
            <person name="Lee D.W."/>
            <person name="Park M.Y."/>
            <person name="Kim J.J."/>
            <person name="Kim B.S."/>
        </authorList>
    </citation>
    <scope>NUCLEOTIDE SEQUENCE [LARGE SCALE GENOMIC DNA]</scope>
    <source>
        <strain evidence="5 6">DSM 103726</strain>
    </source>
</reference>
<dbReference type="Proteomes" id="UP001387100">
    <property type="component" value="Unassembled WGS sequence"/>
</dbReference>
<dbReference type="PIRSF" id="PIRSF006278">
    <property type="entry name" value="ACCD_DCysDesulf"/>
    <property type="match status" value="1"/>
</dbReference>
<dbReference type="Pfam" id="PF00291">
    <property type="entry name" value="PALP"/>
    <property type="match status" value="1"/>
</dbReference>
<evidence type="ECO:0000313" key="6">
    <source>
        <dbReference type="Proteomes" id="UP001387100"/>
    </source>
</evidence>
<dbReference type="InterPro" id="IPR027278">
    <property type="entry name" value="ACCD_DCysDesulf"/>
</dbReference>
<keyword evidence="3" id="KW-0663">Pyridoxal phosphate</keyword>
<gene>
    <name evidence="5" type="ORF">WDZ17_02140</name>
</gene>
<dbReference type="PANTHER" id="PTHR43780">
    <property type="entry name" value="1-AMINOCYCLOPROPANE-1-CARBOXYLATE DEAMINASE-RELATED"/>
    <property type="match status" value="1"/>
</dbReference>
<feature type="domain" description="Tryptophan synthase beta chain-like PALP" evidence="4">
    <location>
        <begin position="12"/>
        <end position="317"/>
    </location>
</feature>
<dbReference type="InterPro" id="IPR036052">
    <property type="entry name" value="TrpB-like_PALP_sf"/>
</dbReference>
<evidence type="ECO:0000259" key="4">
    <source>
        <dbReference type="Pfam" id="PF00291"/>
    </source>
</evidence>
<protein>
    <submittedName>
        <fullName evidence="5">Pyridoxal-phosphate dependent enzyme</fullName>
    </submittedName>
</protein>
<sequence>MTTPQADAPLLRLGTWPTPVEPAPRLAEHLGLGRDDLLLKRDDLCGLGGGGNKVRKLERTVGRALAEGADVLVTTGAAQSNHARATAAAARRAGLGCVLVLAGSAPGRAAGNLVLDELLGAQLEWVGDVALGDLDAAAEQVCARLRAEGSRPSRVPYGGSDALGVLGYVEAAAEIAAQVPDVAHVVTAVGSGGTMAGLVAGLGPARVLGVDVGAVPDPVERVVGLVRGVAAAQPDALPDAAAASTVRAGDLRLRRDEVGEGYGVPTPGSTAALEAAARTEGVVLDPVYTAKALAGLASAVRRGEVRPGGRTVLVHTGGLPGLFGHPSVTGA</sequence>
<dbReference type="InterPro" id="IPR001926">
    <property type="entry name" value="TrpB-like_PALP"/>
</dbReference>
<organism evidence="5 6">
    <name type="scientific">Pseudokineococcus basanitobsidens</name>
    <dbReference type="NCBI Taxonomy" id="1926649"/>
    <lineage>
        <taxon>Bacteria</taxon>
        <taxon>Bacillati</taxon>
        <taxon>Actinomycetota</taxon>
        <taxon>Actinomycetes</taxon>
        <taxon>Kineosporiales</taxon>
        <taxon>Kineosporiaceae</taxon>
        <taxon>Pseudokineococcus</taxon>
    </lineage>
</organism>
<name>A0ABU8RGA0_9ACTN</name>
<dbReference type="EMBL" id="JBBIAA010000001">
    <property type="protein sequence ID" value="MEJ5944099.1"/>
    <property type="molecule type" value="Genomic_DNA"/>
</dbReference>
<evidence type="ECO:0000256" key="2">
    <source>
        <dbReference type="ARBA" id="ARBA00008639"/>
    </source>
</evidence>
<accession>A0ABU8RGA0</accession>
<proteinExistence type="inferred from homology"/>
<comment type="caution">
    <text evidence="5">The sequence shown here is derived from an EMBL/GenBank/DDBJ whole genome shotgun (WGS) entry which is preliminary data.</text>
</comment>
<evidence type="ECO:0000256" key="3">
    <source>
        <dbReference type="ARBA" id="ARBA00022898"/>
    </source>
</evidence>
<comment type="similarity">
    <text evidence="2">Belongs to the ACC deaminase/D-cysteine desulfhydrase family.</text>
</comment>
<dbReference type="RefSeq" id="WP_339573488.1">
    <property type="nucleotide sequence ID" value="NZ_JBBIAA010000001.1"/>
</dbReference>
<comment type="cofactor">
    <cofactor evidence="1">
        <name>pyridoxal 5'-phosphate</name>
        <dbReference type="ChEBI" id="CHEBI:597326"/>
    </cofactor>
</comment>
<dbReference type="SUPFAM" id="SSF53686">
    <property type="entry name" value="Tryptophan synthase beta subunit-like PLP-dependent enzymes"/>
    <property type="match status" value="1"/>
</dbReference>